<evidence type="ECO:0000313" key="3">
    <source>
        <dbReference type="Proteomes" id="UP000070505"/>
    </source>
</evidence>
<accession>A0A135Z368</accession>
<dbReference type="Proteomes" id="UP000070505">
    <property type="component" value="Unassembled WGS sequence"/>
</dbReference>
<evidence type="ECO:0000313" key="2">
    <source>
        <dbReference type="EMBL" id="KXI16075.1"/>
    </source>
</evidence>
<dbReference type="Pfam" id="PF20612">
    <property type="entry name" value="SHOCT_2"/>
    <property type="match status" value="1"/>
</dbReference>
<comment type="caution">
    <text evidence="2">The sequence shown here is derived from an EMBL/GenBank/DDBJ whole genome shotgun (WGS) entry which is preliminary data.</text>
</comment>
<dbReference type="AlphaFoldDB" id="A0A135Z368"/>
<organism evidence="2 3">
    <name type="scientific">Gardnerella vaginalis</name>
    <dbReference type="NCBI Taxonomy" id="2702"/>
    <lineage>
        <taxon>Bacteria</taxon>
        <taxon>Bacillati</taxon>
        <taxon>Actinomycetota</taxon>
        <taxon>Actinomycetes</taxon>
        <taxon>Bifidobacteriales</taxon>
        <taxon>Bifidobacteriaceae</taxon>
        <taxon>Gardnerella</taxon>
    </lineage>
</organism>
<feature type="domain" description="SHOCT-like" evidence="1">
    <location>
        <begin position="19"/>
        <end position="69"/>
    </location>
</feature>
<reference evidence="2 3" key="1">
    <citation type="submission" date="2016-02" db="EMBL/GenBank/DDBJ databases">
        <authorList>
            <person name="Wen L."/>
            <person name="He K."/>
            <person name="Yang H."/>
        </authorList>
    </citation>
    <scope>NUCLEOTIDE SEQUENCE [LARGE SCALE GENOMIC DNA]</scope>
    <source>
        <strain evidence="2 3">CMW7778B</strain>
    </source>
</reference>
<name>A0A135Z368_GARVA</name>
<gene>
    <name evidence="2" type="ORF">HMPREF3230_01212</name>
</gene>
<proteinExistence type="predicted"/>
<sequence length="70" mass="8257">MQISKDVHGLTDVKARAWTKESMQADFRFEIAEKLTVSLFKKGLISEQEKEKISRLNREKFHPFYKELLG</sequence>
<dbReference type="RefSeq" id="WP_075523953.1">
    <property type="nucleotide sequence ID" value="NZ_JBLLPI010000003.1"/>
</dbReference>
<dbReference type="InterPro" id="IPR046749">
    <property type="entry name" value="SHOCT_2"/>
</dbReference>
<dbReference type="PATRIC" id="fig|2702.101.peg.1198"/>
<dbReference type="EMBL" id="LSRC01000050">
    <property type="protein sequence ID" value="KXI16075.1"/>
    <property type="molecule type" value="Genomic_DNA"/>
</dbReference>
<protein>
    <recommendedName>
        <fullName evidence="1">SHOCT-like domain-containing protein</fullName>
    </recommendedName>
</protein>
<evidence type="ECO:0000259" key="1">
    <source>
        <dbReference type="Pfam" id="PF20612"/>
    </source>
</evidence>